<gene>
    <name evidence="1" type="ORF">SAMN02745121_00736</name>
</gene>
<sequence length="228" mass="25077">MSLQLVSLVTPTTAELRSTMSWPLPTQLKVDTVLTTLLSAMVEYVMWALALVKKLKAGCWAVGAPFSRMKLFSIRTSLLATCIAAPQRRIFERWTDTLHEEASMARAELMPLPSQIASWAHSEPPAHLTREPWPKRSLTPDRYSRLLRPSDTGVPRMSWPLISGTVALCLTIATTLFSGTARPPGGVVLAIRRMVTLAALSGTSVSLQNGSFSVRPVLAWQSILPPWT</sequence>
<evidence type="ECO:0000313" key="1">
    <source>
        <dbReference type="EMBL" id="SFD58413.1"/>
    </source>
</evidence>
<name>A0A1I1TPH7_9BACT</name>
<organism evidence="1 2">
    <name type="scientific">Nannocystis exedens</name>
    <dbReference type="NCBI Taxonomy" id="54"/>
    <lineage>
        <taxon>Bacteria</taxon>
        <taxon>Pseudomonadati</taxon>
        <taxon>Myxococcota</taxon>
        <taxon>Polyangia</taxon>
        <taxon>Nannocystales</taxon>
        <taxon>Nannocystaceae</taxon>
        <taxon>Nannocystis</taxon>
    </lineage>
</organism>
<accession>A0A1I1TPH7</accession>
<evidence type="ECO:0000313" key="2">
    <source>
        <dbReference type="Proteomes" id="UP000199400"/>
    </source>
</evidence>
<proteinExistence type="predicted"/>
<dbReference type="STRING" id="54.SAMN02745121_00736"/>
<protein>
    <submittedName>
        <fullName evidence="1">Uncharacterized protein</fullName>
    </submittedName>
</protein>
<dbReference type="Proteomes" id="UP000199400">
    <property type="component" value="Unassembled WGS sequence"/>
</dbReference>
<dbReference type="AlphaFoldDB" id="A0A1I1TPH7"/>
<keyword evidence="2" id="KW-1185">Reference proteome</keyword>
<dbReference type="EMBL" id="FOMX01000002">
    <property type="protein sequence ID" value="SFD58413.1"/>
    <property type="molecule type" value="Genomic_DNA"/>
</dbReference>
<reference evidence="2" key="1">
    <citation type="submission" date="2016-10" db="EMBL/GenBank/DDBJ databases">
        <authorList>
            <person name="Varghese N."/>
            <person name="Submissions S."/>
        </authorList>
    </citation>
    <scope>NUCLEOTIDE SEQUENCE [LARGE SCALE GENOMIC DNA]</scope>
    <source>
        <strain evidence="2">ATCC 25963</strain>
    </source>
</reference>